<dbReference type="AlphaFoldDB" id="A0A9X3EX89"/>
<dbReference type="RefSeq" id="WP_267774436.1">
    <property type="nucleotide sequence ID" value="NZ_JAPNKE010000002.1"/>
</dbReference>
<protein>
    <submittedName>
        <fullName evidence="1">Uncharacterized protein</fullName>
    </submittedName>
</protein>
<organism evidence="1 2">
    <name type="scientific">Nannocystis pusilla</name>
    <dbReference type="NCBI Taxonomy" id="889268"/>
    <lineage>
        <taxon>Bacteria</taxon>
        <taxon>Pseudomonadati</taxon>
        <taxon>Myxococcota</taxon>
        <taxon>Polyangia</taxon>
        <taxon>Nannocystales</taxon>
        <taxon>Nannocystaceae</taxon>
        <taxon>Nannocystis</taxon>
    </lineage>
</organism>
<accession>A0A9X3EX89</accession>
<proteinExistence type="predicted"/>
<dbReference type="EMBL" id="JAPNKE010000002">
    <property type="protein sequence ID" value="MCY1011195.1"/>
    <property type="molecule type" value="Genomic_DNA"/>
</dbReference>
<keyword evidence="2" id="KW-1185">Reference proteome</keyword>
<reference evidence="1" key="1">
    <citation type="submission" date="2022-11" db="EMBL/GenBank/DDBJ databases">
        <title>Minimal conservation of predation-associated metabolite biosynthetic gene clusters underscores biosynthetic potential of Myxococcota including descriptions for ten novel species: Archangium lansinium sp. nov., Myxococcus landrumus sp. nov., Nannocystis bai.</title>
        <authorList>
            <person name="Ahearne A."/>
            <person name="Stevens C."/>
            <person name="Phillips K."/>
        </authorList>
    </citation>
    <scope>NUCLEOTIDE SEQUENCE</scope>
    <source>
        <strain evidence="1">Na p29</strain>
    </source>
</reference>
<comment type="caution">
    <text evidence="1">The sequence shown here is derived from an EMBL/GenBank/DDBJ whole genome shotgun (WGS) entry which is preliminary data.</text>
</comment>
<name>A0A9X3EX89_9BACT</name>
<gene>
    <name evidence="1" type="ORF">OV079_37680</name>
</gene>
<evidence type="ECO:0000313" key="1">
    <source>
        <dbReference type="EMBL" id="MCY1011195.1"/>
    </source>
</evidence>
<evidence type="ECO:0000313" key="2">
    <source>
        <dbReference type="Proteomes" id="UP001150924"/>
    </source>
</evidence>
<sequence length="145" mass="16710">MRREEMAIFALLAEFGLLGVGEGVVRLIGSNYYRDMLQKHRGQIDEALHLHMGMPFRLELIEGEPVLPDTPSLRQIERQRQEALQAEVLQEARTHPQIQALLAQFEGQLRGSGRWSRRRLVSNPGAEWRTRRAPEPWTCARTLSE</sequence>
<dbReference type="Proteomes" id="UP001150924">
    <property type="component" value="Unassembled WGS sequence"/>
</dbReference>